<organism evidence="2 3">
    <name type="scientific">Cymbomonas tetramitiformis</name>
    <dbReference type="NCBI Taxonomy" id="36881"/>
    <lineage>
        <taxon>Eukaryota</taxon>
        <taxon>Viridiplantae</taxon>
        <taxon>Chlorophyta</taxon>
        <taxon>Pyramimonadophyceae</taxon>
        <taxon>Pyramimonadales</taxon>
        <taxon>Pyramimonadaceae</taxon>
        <taxon>Cymbomonas</taxon>
    </lineage>
</organism>
<reference evidence="2 3" key="1">
    <citation type="journal article" date="2015" name="Genome Biol. Evol.">
        <title>Comparative Genomics of a Bacterivorous Green Alga Reveals Evolutionary Causalities and Consequences of Phago-Mixotrophic Mode of Nutrition.</title>
        <authorList>
            <person name="Burns J.A."/>
            <person name="Paasch A."/>
            <person name="Narechania A."/>
            <person name="Kim E."/>
        </authorList>
    </citation>
    <scope>NUCLEOTIDE SEQUENCE [LARGE SCALE GENOMIC DNA]</scope>
    <source>
        <strain evidence="2 3">PLY_AMNH</strain>
    </source>
</reference>
<comment type="caution">
    <text evidence="2">The sequence shown here is derived from an EMBL/GenBank/DDBJ whole genome shotgun (WGS) entry which is preliminary data.</text>
</comment>
<keyword evidence="3" id="KW-1185">Reference proteome</keyword>
<dbReference type="EMBL" id="LGRX02028439">
    <property type="protein sequence ID" value="KAK3248070.1"/>
    <property type="molecule type" value="Genomic_DNA"/>
</dbReference>
<sequence length="345" mass="36774">MYPCRAALAVTLACCVTLSQAGFDFGGGCEGGGGTFEAELAEGAKATIGTIPPGKWDVHVYLEAMSDVDIQLYDLDDTSKFSEGKAVIAWCEPASTCNIGVLGSEAGVASATYEEMSVEYSGYEGVDGKLGKEYVKFTGITTRNLEMKAFAFEAGTANIHYQWQRDRSECCQGTAACTGSFEVTIGLRETADIGAIGIGKKDLEISMTAEGDLDIQLFDTDDTSEFSEGRAIVAYCGTDNCNLGVLGSEAGQTSAVYKDLTYEYSGYEGDGTNLGNEYIKISDVTNTNTMMKAYAYEAGTATVSYSFYEVPPVADGTARVTWDTSEITETQSTTAYRSSILPESL</sequence>
<evidence type="ECO:0000256" key="1">
    <source>
        <dbReference type="SAM" id="SignalP"/>
    </source>
</evidence>
<feature type="signal peptide" evidence="1">
    <location>
        <begin position="1"/>
        <end position="21"/>
    </location>
</feature>
<proteinExistence type="predicted"/>
<evidence type="ECO:0000313" key="3">
    <source>
        <dbReference type="Proteomes" id="UP001190700"/>
    </source>
</evidence>
<keyword evidence="1" id="KW-0732">Signal</keyword>
<dbReference type="Proteomes" id="UP001190700">
    <property type="component" value="Unassembled WGS sequence"/>
</dbReference>
<protein>
    <submittedName>
        <fullName evidence="2">Uncharacterized protein</fullName>
    </submittedName>
</protein>
<name>A0AAE0C630_9CHLO</name>
<accession>A0AAE0C630</accession>
<gene>
    <name evidence="2" type="ORF">CYMTET_42452</name>
</gene>
<feature type="chain" id="PRO_5041901368" evidence="1">
    <location>
        <begin position="22"/>
        <end position="345"/>
    </location>
</feature>
<evidence type="ECO:0000313" key="2">
    <source>
        <dbReference type="EMBL" id="KAK3248070.1"/>
    </source>
</evidence>
<dbReference type="AlphaFoldDB" id="A0AAE0C630"/>